<dbReference type="InterPro" id="IPR002293">
    <property type="entry name" value="AA/rel_permease1"/>
</dbReference>
<evidence type="ECO:0000256" key="3">
    <source>
        <dbReference type="ARBA" id="ARBA00022692"/>
    </source>
</evidence>
<sequence>MSDAPSPVPGIAADPALRKGSLGLRHAIVISVAVMSPAASIFFNTIPQAGVVGGALPLCYVIGFIVALLVANQYSELARELPSSGSAYTFVQQGLNPYWGFLTGWIGLIGVALGGPYTFVLMSANLQALVLRWFGINIHWTIWFVIAVGIVFAICYIGIRQSLTIDLTLLCFEMGICVLLALLILSHVGAQRQLSLIPFTTGPIPGGGDLTIGIILAVLSFIGFETAATLGEETNHPGRNIPRAVYGSMLVVGVFYILMAYVATMGYGIQNMSTGYANDAAPFDTISRHLGGNIFALLIDLAGIFSFFGAALAIINGGARIIYSVGRDGLLPSWTARTHAINQTPIGAITLLCVFALICGIPLGLLMTPIEAFAFLGTLDALFILLIYLLVNIACIRFFQRQRRSQFNLIKHGVIPVISTILMTAIFIAAYLEPGATPLNLIPYIVTGWIAIGLVVLLIIRRKIVA</sequence>
<dbReference type="PANTHER" id="PTHR42770">
    <property type="entry name" value="AMINO ACID TRANSPORTER-RELATED"/>
    <property type="match status" value="1"/>
</dbReference>
<keyword evidence="8" id="KW-1185">Reference proteome</keyword>
<evidence type="ECO:0000256" key="1">
    <source>
        <dbReference type="ARBA" id="ARBA00004651"/>
    </source>
</evidence>
<feature type="transmembrane region" description="Helical" evidence="6">
    <location>
        <begin position="438"/>
        <end position="460"/>
    </location>
</feature>
<feature type="transmembrane region" description="Helical" evidence="6">
    <location>
        <begin position="412"/>
        <end position="432"/>
    </location>
</feature>
<dbReference type="OrthoDB" id="9762947at2"/>
<dbReference type="Gene3D" id="1.20.1740.10">
    <property type="entry name" value="Amino acid/polyamine transporter I"/>
    <property type="match status" value="1"/>
</dbReference>
<keyword evidence="5 6" id="KW-0472">Membrane</keyword>
<keyword evidence="2" id="KW-1003">Cell membrane</keyword>
<evidence type="ECO:0000313" key="8">
    <source>
        <dbReference type="Proteomes" id="UP000322530"/>
    </source>
</evidence>
<evidence type="ECO:0000256" key="6">
    <source>
        <dbReference type="SAM" id="Phobius"/>
    </source>
</evidence>
<feature type="transmembrane region" description="Helical" evidence="6">
    <location>
        <begin position="140"/>
        <end position="159"/>
    </location>
</feature>
<dbReference type="GO" id="GO:0005886">
    <property type="term" value="C:plasma membrane"/>
    <property type="evidence" value="ECO:0007669"/>
    <property type="project" value="UniProtKB-SubCell"/>
</dbReference>
<feature type="transmembrane region" description="Helical" evidence="6">
    <location>
        <begin position="52"/>
        <end position="71"/>
    </location>
</feature>
<dbReference type="EMBL" id="BIXY01000033">
    <property type="protein sequence ID" value="GCF08924.1"/>
    <property type="molecule type" value="Genomic_DNA"/>
</dbReference>
<reference evidence="7 8" key="1">
    <citation type="submission" date="2019-01" db="EMBL/GenBank/DDBJ databases">
        <title>Draft genome sequence of Dictyobacter sp. Uno17.</title>
        <authorList>
            <person name="Wang C.M."/>
            <person name="Zheng Y."/>
            <person name="Sakai Y."/>
            <person name="Abe K."/>
            <person name="Yokota A."/>
            <person name="Yabe S."/>
        </authorList>
    </citation>
    <scope>NUCLEOTIDE SEQUENCE [LARGE SCALE GENOMIC DNA]</scope>
    <source>
        <strain evidence="7 8">Uno17</strain>
    </source>
</reference>
<dbReference type="PANTHER" id="PTHR42770:SF7">
    <property type="entry name" value="MEMBRANE PROTEIN"/>
    <property type="match status" value="1"/>
</dbReference>
<keyword evidence="3 6" id="KW-0812">Transmembrane</keyword>
<feature type="transmembrane region" description="Helical" evidence="6">
    <location>
        <begin position="243"/>
        <end position="263"/>
    </location>
</feature>
<comment type="caution">
    <text evidence="7">The sequence shown here is derived from an EMBL/GenBank/DDBJ whole genome shotgun (WGS) entry which is preliminary data.</text>
</comment>
<comment type="subcellular location">
    <subcellularLocation>
        <location evidence="1">Cell membrane</location>
        <topology evidence="1">Multi-pass membrane protein</topology>
    </subcellularLocation>
</comment>
<evidence type="ECO:0000313" key="7">
    <source>
        <dbReference type="EMBL" id="GCF08924.1"/>
    </source>
</evidence>
<accession>A0A5A5TDI8</accession>
<keyword evidence="4 6" id="KW-1133">Transmembrane helix</keyword>
<feature type="transmembrane region" description="Helical" evidence="6">
    <location>
        <begin position="27"/>
        <end position="46"/>
    </location>
</feature>
<name>A0A5A5TDI8_9CHLR</name>
<feature type="transmembrane region" description="Helical" evidence="6">
    <location>
        <begin position="171"/>
        <end position="190"/>
    </location>
</feature>
<dbReference type="GO" id="GO:0022857">
    <property type="term" value="F:transmembrane transporter activity"/>
    <property type="evidence" value="ECO:0007669"/>
    <property type="project" value="InterPro"/>
</dbReference>
<feature type="transmembrane region" description="Helical" evidence="6">
    <location>
        <begin position="98"/>
        <end position="120"/>
    </location>
</feature>
<evidence type="ECO:0000256" key="4">
    <source>
        <dbReference type="ARBA" id="ARBA00022989"/>
    </source>
</evidence>
<evidence type="ECO:0000256" key="5">
    <source>
        <dbReference type="ARBA" id="ARBA00023136"/>
    </source>
</evidence>
<organism evidence="7 8">
    <name type="scientific">Dictyobacter arantiisoli</name>
    <dbReference type="NCBI Taxonomy" id="2014874"/>
    <lineage>
        <taxon>Bacteria</taxon>
        <taxon>Bacillati</taxon>
        <taxon>Chloroflexota</taxon>
        <taxon>Ktedonobacteria</taxon>
        <taxon>Ktedonobacterales</taxon>
        <taxon>Dictyobacteraceae</taxon>
        <taxon>Dictyobacter</taxon>
    </lineage>
</organism>
<proteinExistence type="predicted"/>
<feature type="transmembrane region" description="Helical" evidence="6">
    <location>
        <begin position="210"/>
        <end position="231"/>
    </location>
</feature>
<feature type="transmembrane region" description="Helical" evidence="6">
    <location>
        <begin position="294"/>
        <end position="315"/>
    </location>
</feature>
<dbReference type="Pfam" id="PF13520">
    <property type="entry name" value="AA_permease_2"/>
    <property type="match status" value="1"/>
</dbReference>
<evidence type="ECO:0000256" key="2">
    <source>
        <dbReference type="ARBA" id="ARBA00022475"/>
    </source>
</evidence>
<feature type="transmembrane region" description="Helical" evidence="6">
    <location>
        <begin position="372"/>
        <end position="391"/>
    </location>
</feature>
<feature type="transmembrane region" description="Helical" evidence="6">
    <location>
        <begin position="346"/>
        <end position="366"/>
    </location>
</feature>
<dbReference type="PIRSF" id="PIRSF006060">
    <property type="entry name" value="AA_transporter"/>
    <property type="match status" value="1"/>
</dbReference>
<protein>
    <submittedName>
        <fullName evidence="7">Amino acid permease</fullName>
    </submittedName>
</protein>
<dbReference type="InterPro" id="IPR050367">
    <property type="entry name" value="APC_superfamily"/>
</dbReference>
<dbReference type="RefSeq" id="WP_149401890.1">
    <property type="nucleotide sequence ID" value="NZ_BIXY01000033.1"/>
</dbReference>
<gene>
    <name evidence="7" type="ORF">KDI_24880</name>
</gene>
<dbReference type="Proteomes" id="UP000322530">
    <property type="component" value="Unassembled WGS sequence"/>
</dbReference>
<dbReference type="AlphaFoldDB" id="A0A5A5TDI8"/>